<dbReference type="Proteomes" id="UP000039865">
    <property type="component" value="Unassembled WGS sequence"/>
</dbReference>
<feature type="compositionally biased region" description="Polar residues" evidence="6">
    <location>
        <begin position="423"/>
        <end position="433"/>
    </location>
</feature>
<comment type="subcellular location">
    <subcellularLocation>
        <location evidence="1">Cell membrane</location>
        <topology evidence="1">Multi-pass membrane protein</topology>
    </subcellularLocation>
</comment>
<dbReference type="OrthoDB" id="166803at2759"/>
<keyword evidence="3 7" id="KW-0812">Transmembrane</keyword>
<evidence type="ECO:0000256" key="1">
    <source>
        <dbReference type="ARBA" id="ARBA00004651"/>
    </source>
</evidence>
<dbReference type="PANTHER" id="PTHR12677:SF59">
    <property type="entry name" value="GOLGI APPARATUS MEMBRANE PROTEIN TVP38-RELATED"/>
    <property type="match status" value="1"/>
</dbReference>
<feature type="transmembrane region" description="Helical" evidence="7">
    <location>
        <begin position="182"/>
        <end position="204"/>
    </location>
</feature>
<evidence type="ECO:0000259" key="8">
    <source>
        <dbReference type="Pfam" id="PF09335"/>
    </source>
</evidence>
<evidence type="ECO:0000256" key="6">
    <source>
        <dbReference type="SAM" id="MobiDB-lite"/>
    </source>
</evidence>
<dbReference type="EMBL" id="CCKQ01016125">
    <property type="protein sequence ID" value="CDW88007.1"/>
    <property type="molecule type" value="Genomic_DNA"/>
</dbReference>
<dbReference type="GO" id="GO:0005886">
    <property type="term" value="C:plasma membrane"/>
    <property type="evidence" value="ECO:0007669"/>
    <property type="project" value="UniProtKB-SubCell"/>
</dbReference>
<feature type="region of interest" description="Disordered" evidence="6">
    <location>
        <begin position="418"/>
        <end position="453"/>
    </location>
</feature>
<feature type="transmembrane region" description="Helical" evidence="7">
    <location>
        <begin position="263"/>
        <end position="289"/>
    </location>
</feature>
<keyword evidence="2" id="KW-1003">Cell membrane</keyword>
<feature type="compositionally biased region" description="Polar residues" evidence="6">
    <location>
        <begin position="441"/>
        <end position="453"/>
    </location>
</feature>
<evidence type="ECO:0000256" key="4">
    <source>
        <dbReference type="ARBA" id="ARBA00022989"/>
    </source>
</evidence>
<reference evidence="9 10" key="1">
    <citation type="submission" date="2014-06" db="EMBL/GenBank/DDBJ databases">
        <authorList>
            <person name="Swart Estienne"/>
        </authorList>
    </citation>
    <scope>NUCLEOTIDE SEQUENCE [LARGE SCALE GENOMIC DNA]</scope>
    <source>
        <strain evidence="9 10">130c</strain>
    </source>
</reference>
<evidence type="ECO:0000256" key="7">
    <source>
        <dbReference type="SAM" id="Phobius"/>
    </source>
</evidence>
<evidence type="ECO:0000313" key="9">
    <source>
        <dbReference type="EMBL" id="CDW88007.1"/>
    </source>
</evidence>
<dbReference type="InterPro" id="IPR032816">
    <property type="entry name" value="VTT_dom"/>
</dbReference>
<protein>
    <recommendedName>
        <fullName evidence="8">VTT domain-containing protein</fullName>
    </recommendedName>
</protein>
<keyword evidence="10" id="KW-1185">Reference proteome</keyword>
<name>A0A078B477_STYLE</name>
<dbReference type="AlphaFoldDB" id="A0A078B477"/>
<feature type="transmembrane region" description="Helical" evidence="7">
    <location>
        <begin position="347"/>
        <end position="365"/>
    </location>
</feature>
<evidence type="ECO:0000313" key="10">
    <source>
        <dbReference type="Proteomes" id="UP000039865"/>
    </source>
</evidence>
<keyword evidence="5 7" id="KW-0472">Membrane</keyword>
<feature type="transmembrane region" description="Helical" evidence="7">
    <location>
        <begin position="385"/>
        <end position="407"/>
    </location>
</feature>
<dbReference type="InterPro" id="IPR015414">
    <property type="entry name" value="TMEM64"/>
</dbReference>
<gene>
    <name evidence="9" type="primary">Contig3519.g3761</name>
    <name evidence="9" type="ORF">STYLEM_17122</name>
</gene>
<accession>A0A078B477</accession>
<evidence type="ECO:0000256" key="2">
    <source>
        <dbReference type="ARBA" id="ARBA00022475"/>
    </source>
</evidence>
<dbReference type="Pfam" id="PF09335">
    <property type="entry name" value="VTT_dom"/>
    <property type="match status" value="1"/>
</dbReference>
<feature type="domain" description="VTT" evidence="8">
    <location>
        <begin position="240"/>
        <end position="367"/>
    </location>
</feature>
<dbReference type="InParanoid" id="A0A078B477"/>
<feature type="transmembrane region" description="Helical" evidence="7">
    <location>
        <begin position="225"/>
        <end position="251"/>
    </location>
</feature>
<proteinExistence type="predicted"/>
<keyword evidence="4 7" id="KW-1133">Transmembrane helix</keyword>
<dbReference type="PANTHER" id="PTHR12677">
    <property type="entry name" value="GOLGI APPARATUS MEMBRANE PROTEIN TVP38-RELATED"/>
    <property type="match status" value="1"/>
</dbReference>
<organism evidence="9 10">
    <name type="scientific">Stylonychia lemnae</name>
    <name type="common">Ciliate</name>
    <dbReference type="NCBI Taxonomy" id="5949"/>
    <lineage>
        <taxon>Eukaryota</taxon>
        <taxon>Sar</taxon>
        <taxon>Alveolata</taxon>
        <taxon>Ciliophora</taxon>
        <taxon>Intramacronucleata</taxon>
        <taxon>Spirotrichea</taxon>
        <taxon>Stichotrichia</taxon>
        <taxon>Sporadotrichida</taxon>
        <taxon>Oxytrichidae</taxon>
        <taxon>Stylonychinae</taxon>
        <taxon>Stylonychia</taxon>
    </lineage>
</organism>
<sequence length="453" mass="51645">MIYITEGAALILLQYVFSSSAILILSTSSSCLKNSSFFRKSQTFSAVGPGKVSQVLIGYSGVQTMSRKLQSETQIKSDTQAVLPILHKKQPSIDCLNQYKDAQLNLIRSQSLNNHKQKNEDYSPIALYKSKHGDNEQGGRLKTRSFEMWKVDDHIRRKHTISEQLHELKESPALKGCNYQSVLTLVGVIIFFVFLSFMFIKYFDVIVDKLEPFFIWFEKNFVQGMFIYIGLFMMFVFLAIPTSFLILAGSLTFGRSLGPTNGFFLTFFLVVLSTTLGGIMGFIFGRIFLRAFIRRNLTRKIKLFRAIDLGLKHNGLKMVILMRVTPIVPNNCFHYVLSVTSLRIKDYILGNAIGMSPFCALYIYIGVQLNNMQDIKEGNIGLGPWQPVIITLGVVMIVILTNLMVTYTQGELQKLMDQDQENSEMSRLNSHRPSQIPLINRESQPQRYTETHW</sequence>
<evidence type="ECO:0000256" key="3">
    <source>
        <dbReference type="ARBA" id="ARBA00022692"/>
    </source>
</evidence>
<evidence type="ECO:0000256" key="5">
    <source>
        <dbReference type="ARBA" id="ARBA00023136"/>
    </source>
</evidence>